<dbReference type="InterPro" id="IPR002017">
    <property type="entry name" value="Spectrin_repeat"/>
</dbReference>
<sequence length="549" mass="61723">MHAAGEIHRFHRDAAEALSRIQEKSAGLHENSLGRDLHSVLALIRRHEGFENDLVALEAQLQILVEDSARLQVQYPGDNANQIAERQTVVVAAWNDLQERSAQRKEALLASCDLQKFLTQVRDLSIWASGLRSAMLTEERVRDAASAQALKVEHEALKAEIEAREELFQSAAAAGEAMVHGGHYAAKEIEDKYTALLNERQQLHAAWQHKKVYLDQLIDLHFFLRDAKQMDAISSSQEAALASMDFGSTVEEVQAQVRKHEAFERLLRSKGEERENDLKKHGEKLLKQGHFDKERIAARLESALSRREKVKELCYSRGRLLDEALLYAQFVRDVGEAESWIGEKAKKLAASVGKLGDGKYGGESEDSLEEKVKKLQKHQAFQAELVANSKGIEEIRKKGEKLIEGKHQASREIRAQLDNLLGLWRCLQQDSDNCGRGLEEAQDILEFNNQVEQVETWIRNKEMLVQAGDLGRDYEHCQALIRKLEDATAAAVVEAVGPAASGPSVEKGESRLLVDEPRMRSLDALADRLIRQGRSNTQAVHQRREDLNA</sequence>
<reference evidence="3" key="1">
    <citation type="submission" date="2013-04" db="EMBL/GenBank/DDBJ databases">
        <authorList>
            <person name="Qu J."/>
            <person name="Murali S.C."/>
            <person name="Bandaranaike D."/>
            <person name="Bellair M."/>
            <person name="Blankenburg K."/>
            <person name="Chao H."/>
            <person name="Dinh H."/>
            <person name="Doddapaneni H."/>
            <person name="Downs B."/>
            <person name="Dugan-Rocha S."/>
            <person name="Elkadiri S."/>
            <person name="Gnanaolivu R.D."/>
            <person name="Hernandez B."/>
            <person name="Javaid M."/>
            <person name="Jayaseelan J.C."/>
            <person name="Lee S."/>
            <person name="Li M."/>
            <person name="Ming W."/>
            <person name="Munidasa M."/>
            <person name="Muniz J."/>
            <person name="Nguyen L."/>
            <person name="Ongeri F."/>
            <person name="Osuji N."/>
            <person name="Pu L.-L."/>
            <person name="Puazo M."/>
            <person name="Qu C."/>
            <person name="Quiroz J."/>
            <person name="Raj R."/>
            <person name="Weissenberger G."/>
            <person name="Xin Y."/>
            <person name="Zou X."/>
            <person name="Han Y."/>
            <person name="Richards S."/>
            <person name="Worley K."/>
            <person name="Muzny D."/>
            <person name="Gibbs R."/>
        </authorList>
    </citation>
    <scope>NUCLEOTIDE SEQUENCE</scope>
    <source>
        <strain evidence="3">Sampled in the wild</strain>
    </source>
</reference>
<dbReference type="Pfam" id="PF00435">
    <property type="entry name" value="Spectrin"/>
    <property type="match status" value="5"/>
</dbReference>
<organism evidence="3 4">
    <name type="scientific">Ladona fulva</name>
    <name type="common">Scarce chaser dragonfly</name>
    <name type="synonym">Libellula fulva</name>
    <dbReference type="NCBI Taxonomy" id="123851"/>
    <lineage>
        <taxon>Eukaryota</taxon>
        <taxon>Metazoa</taxon>
        <taxon>Ecdysozoa</taxon>
        <taxon>Arthropoda</taxon>
        <taxon>Hexapoda</taxon>
        <taxon>Insecta</taxon>
        <taxon>Pterygota</taxon>
        <taxon>Palaeoptera</taxon>
        <taxon>Odonata</taxon>
        <taxon>Epiprocta</taxon>
        <taxon>Anisoptera</taxon>
        <taxon>Libelluloidea</taxon>
        <taxon>Libellulidae</taxon>
        <taxon>Ladona</taxon>
    </lineage>
</organism>
<gene>
    <name evidence="3" type="ORF">J437_LFUL016678</name>
</gene>
<dbReference type="CDD" id="cd00176">
    <property type="entry name" value="SPEC"/>
    <property type="match status" value="2"/>
</dbReference>
<dbReference type="AlphaFoldDB" id="A0A8K0PBQ3"/>
<evidence type="ECO:0008006" key="5">
    <source>
        <dbReference type="Google" id="ProtNLM"/>
    </source>
</evidence>
<reference evidence="3" key="2">
    <citation type="submission" date="2017-10" db="EMBL/GenBank/DDBJ databases">
        <title>Ladona fulva Genome sequencing and assembly.</title>
        <authorList>
            <person name="Murali S."/>
            <person name="Richards S."/>
            <person name="Bandaranaike D."/>
            <person name="Bellair M."/>
            <person name="Blankenburg K."/>
            <person name="Chao H."/>
            <person name="Dinh H."/>
            <person name="Doddapaneni H."/>
            <person name="Dugan-Rocha S."/>
            <person name="Elkadiri S."/>
            <person name="Gnanaolivu R."/>
            <person name="Hernandez B."/>
            <person name="Skinner E."/>
            <person name="Javaid M."/>
            <person name="Lee S."/>
            <person name="Li M."/>
            <person name="Ming W."/>
            <person name="Munidasa M."/>
            <person name="Muniz J."/>
            <person name="Nguyen L."/>
            <person name="Hughes D."/>
            <person name="Osuji N."/>
            <person name="Pu L.-L."/>
            <person name="Puazo M."/>
            <person name="Qu C."/>
            <person name="Quiroz J."/>
            <person name="Raj R."/>
            <person name="Weissenberger G."/>
            <person name="Xin Y."/>
            <person name="Zou X."/>
            <person name="Han Y."/>
            <person name="Worley K."/>
            <person name="Muzny D."/>
            <person name="Gibbs R."/>
        </authorList>
    </citation>
    <scope>NUCLEOTIDE SEQUENCE</scope>
    <source>
        <strain evidence="3">Sampled in the wild</strain>
    </source>
</reference>
<evidence type="ECO:0000256" key="2">
    <source>
        <dbReference type="SAM" id="Coils"/>
    </source>
</evidence>
<dbReference type="EMBL" id="KZ309219">
    <property type="protein sequence ID" value="KAG8237739.1"/>
    <property type="molecule type" value="Genomic_DNA"/>
</dbReference>
<protein>
    <recommendedName>
        <fullName evidence="5">Spectrin alpha chain-like protein</fullName>
    </recommendedName>
</protein>
<proteinExistence type="predicted"/>
<dbReference type="SUPFAM" id="SSF46966">
    <property type="entry name" value="Spectrin repeat"/>
    <property type="match status" value="4"/>
</dbReference>
<feature type="coiled-coil region" evidence="2">
    <location>
        <begin position="47"/>
        <end position="74"/>
    </location>
</feature>
<keyword evidence="1" id="KW-0677">Repeat</keyword>
<name>A0A8K0PBQ3_LADFU</name>
<evidence type="ECO:0000313" key="3">
    <source>
        <dbReference type="EMBL" id="KAG8237739.1"/>
    </source>
</evidence>
<evidence type="ECO:0000313" key="4">
    <source>
        <dbReference type="Proteomes" id="UP000792457"/>
    </source>
</evidence>
<dbReference type="OrthoDB" id="7416031at2759"/>
<comment type="caution">
    <text evidence="3">The sequence shown here is derived from an EMBL/GenBank/DDBJ whole genome shotgun (WGS) entry which is preliminary data.</text>
</comment>
<dbReference type="InterPro" id="IPR018159">
    <property type="entry name" value="Spectrin/alpha-actinin"/>
</dbReference>
<feature type="non-terminal residue" evidence="3">
    <location>
        <position position="1"/>
    </location>
</feature>
<dbReference type="SMART" id="SM00150">
    <property type="entry name" value="SPEC"/>
    <property type="match status" value="5"/>
</dbReference>
<accession>A0A8K0PBQ3</accession>
<dbReference type="Proteomes" id="UP000792457">
    <property type="component" value="Unassembled WGS sequence"/>
</dbReference>
<dbReference type="GO" id="GO:0005737">
    <property type="term" value="C:cytoplasm"/>
    <property type="evidence" value="ECO:0007669"/>
    <property type="project" value="UniProtKB-ARBA"/>
</dbReference>
<keyword evidence="2" id="KW-0175">Coiled coil</keyword>
<dbReference type="PANTHER" id="PTHR11915">
    <property type="entry name" value="SPECTRIN/FILAMIN RELATED CYTOSKELETAL PROTEIN"/>
    <property type="match status" value="1"/>
</dbReference>
<feature type="coiled-coil region" evidence="2">
    <location>
        <begin position="147"/>
        <end position="206"/>
    </location>
</feature>
<evidence type="ECO:0000256" key="1">
    <source>
        <dbReference type="ARBA" id="ARBA00022737"/>
    </source>
</evidence>
<dbReference type="FunFam" id="1.20.58.60:FF:000152">
    <property type="entry name" value="Spectrin, beta, non-erythrocytic 5"/>
    <property type="match status" value="1"/>
</dbReference>
<dbReference type="Gene3D" id="1.20.58.60">
    <property type="match status" value="5"/>
</dbReference>
<keyword evidence="4" id="KW-1185">Reference proteome</keyword>